<dbReference type="Gene3D" id="3.40.640.10">
    <property type="entry name" value="Type I PLP-dependent aspartate aminotransferase-like (Major domain)"/>
    <property type="match status" value="1"/>
</dbReference>
<dbReference type="Gene3D" id="3.90.1150.10">
    <property type="entry name" value="Aspartate Aminotransferase, domain 1"/>
    <property type="match status" value="1"/>
</dbReference>
<dbReference type="PANTHER" id="PTHR42832:SF3">
    <property type="entry name" value="L-GLUTAMINE--4-(METHYLSULFANYL)-2-OXOBUTANOATE AMINOTRANSFERASE"/>
    <property type="match status" value="1"/>
</dbReference>
<dbReference type="GO" id="GO:0008483">
    <property type="term" value="F:transaminase activity"/>
    <property type="evidence" value="ECO:0007669"/>
    <property type="project" value="UniProtKB-KW"/>
</dbReference>
<protein>
    <submittedName>
        <fullName evidence="5">Aspartate/methionine/tyrosine aminotransferase</fullName>
    </submittedName>
</protein>
<dbReference type="Pfam" id="PF00155">
    <property type="entry name" value="Aminotran_1_2"/>
    <property type="match status" value="1"/>
</dbReference>
<dbReference type="EMBL" id="FQVK01000008">
    <property type="protein sequence ID" value="SHE78059.1"/>
    <property type="molecule type" value="Genomic_DNA"/>
</dbReference>
<dbReference type="InterPro" id="IPR004839">
    <property type="entry name" value="Aminotransferase_I/II_large"/>
</dbReference>
<dbReference type="InterPro" id="IPR050881">
    <property type="entry name" value="LL-DAP_aminotransferase"/>
</dbReference>
<dbReference type="AlphaFoldDB" id="A0A1M4WA21"/>
<sequence length="393" mass="43248">MNFPERFSNLPAYAFPRLRALLDHHAPGGDVVHMTIGEPKHDFPPWVTDVIVENAAGFQKYPPNEGSDALRGAIADWIDRRYGVRMDPETNIMALNGTREGLYNAAMALCPEQKNGQQPIVLCPNPFYQVYMVASISVGAQPYFVPATAATGHLPDYAGLPEDVLNRTAVAYICSPANPQGAVASRDYWAELIRLAERYDFRIFADECYSEIYRDAPPTGILTVARELGADPERITLFNSLSKRSNLAGLRSGLIAGGPESIKRVKQLRAYAGAPLPLPLQAAAARVWADETHVQENRALYQEKYAIADQVFAGVQGYMPPEAGFFLWLPVEDGEQAALKLWRETGVRVLPGAYLSQGDPGQNPGKGFIRVALVAPKTQMQRGLITLRDCIYS</sequence>
<feature type="domain" description="Aminotransferase class I/classII large" evidence="4">
    <location>
        <begin position="30"/>
        <end position="376"/>
    </location>
</feature>
<dbReference type="InterPro" id="IPR015421">
    <property type="entry name" value="PyrdxlP-dep_Trfase_major"/>
</dbReference>
<dbReference type="SUPFAM" id="SSF53383">
    <property type="entry name" value="PLP-dependent transferases"/>
    <property type="match status" value="1"/>
</dbReference>
<comment type="cofactor">
    <cofactor evidence="1">
        <name>pyridoxal 5'-phosphate</name>
        <dbReference type="ChEBI" id="CHEBI:597326"/>
    </cofactor>
</comment>
<dbReference type="InterPro" id="IPR015422">
    <property type="entry name" value="PyrdxlP-dep_Trfase_small"/>
</dbReference>
<proteinExistence type="predicted"/>
<evidence type="ECO:0000313" key="5">
    <source>
        <dbReference type="EMBL" id="SHE78059.1"/>
    </source>
</evidence>
<dbReference type="Proteomes" id="UP000325134">
    <property type="component" value="Unassembled WGS sequence"/>
</dbReference>
<reference evidence="5 6" key="1">
    <citation type="submission" date="2016-11" db="EMBL/GenBank/DDBJ databases">
        <authorList>
            <person name="Varghese N."/>
            <person name="Submissions S."/>
        </authorList>
    </citation>
    <scope>NUCLEOTIDE SEQUENCE [LARGE SCALE GENOMIC DNA]</scope>
    <source>
        <strain evidence="5 6">DSM 29341</strain>
    </source>
</reference>
<keyword evidence="6" id="KW-1185">Reference proteome</keyword>
<evidence type="ECO:0000313" key="6">
    <source>
        <dbReference type="Proteomes" id="UP000325134"/>
    </source>
</evidence>
<dbReference type="CDD" id="cd00609">
    <property type="entry name" value="AAT_like"/>
    <property type="match status" value="1"/>
</dbReference>
<gene>
    <name evidence="5" type="ORF">SAMN05444279_10848</name>
</gene>
<accession>A0A1M4WA21</accession>
<name>A0A1M4WA21_9RHOB</name>
<dbReference type="PANTHER" id="PTHR42832">
    <property type="entry name" value="AMINO ACID AMINOTRANSFERASE"/>
    <property type="match status" value="1"/>
</dbReference>
<dbReference type="OrthoDB" id="9813612at2"/>
<evidence type="ECO:0000256" key="3">
    <source>
        <dbReference type="ARBA" id="ARBA00022679"/>
    </source>
</evidence>
<evidence type="ECO:0000256" key="1">
    <source>
        <dbReference type="ARBA" id="ARBA00001933"/>
    </source>
</evidence>
<dbReference type="GO" id="GO:0030170">
    <property type="term" value="F:pyridoxal phosphate binding"/>
    <property type="evidence" value="ECO:0007669"/>
    <property type="project" value="InterPro"/>
</dbReference>
<dbReference type="RefSeq" id="WP_149775457.1">
    <property type="nucleotide sequence ID" value="NZ_FQVK01000008.1"/>
</dbReference>
<organism evidence="5 6">
    <name type="scientific">Ruegeria intermedia</name>
    <dbReference type="NCBI Taxonomy" id="996115"/>
    <lineage>
        <taxon>Bacteria</taxon>
        <taxon>Pseudomonadati</taxon>
        <taxon>Pseudomonadota</taxon>
        <taxon>Alphaproteobacteria</taxon>
        <taxon>Rhodobacterales</taxon>
        <taxon>Roseobacteraceae</taxon>
        <taxon>Ruegeria</taxon>
    </lineage>
</organism>
<evidence type="ECO:0000259" key="4">
    <source>
        <dbReference type="Pfam" id="PF00155"/>
    </source>
</evidence>
<dbReference type="InterPro" id="IPR015424">
    <property type="entry name" value="PyrdxlP-dep_Trfase"/>
</dbReference>
<evidence type="ECO:0000256" key="2">
    <source>
        <dbReference type="ARBA" id="ARBA00022576"/>
    </source>
</evidence>
<keyword evidence="3 5" id="KW-0808">Transferase</keyword>
<keyword evidence="2 5" id="KW-0032">Aminotransferase</keyword>